<accession>A0A5E6MEM3</accession>
<gene>
    <name evidence="2" type="ORF">MAMT_02019</name>
</gene>
<dbReference type="EMBL" id="CABFVA020000114">
    <property type="protein sequence ID" value="VVM07937.1"/>
    <property type="molecule type" value="Genomic_DNA"/>
</dbReference>
<sequence>MGLYKILVRGGLLLSLITAGDVSRCLAGGAVQGGGVVQRTPNLNSKAFERALPRHRHSQGMCARAVRVAVEELTGTKLERRDYAKEYGEPLLKTGCYVRSSPNVQPRNYDVRILLPKRRNHYGHIEVFYRGIWYSDFRQPGSLWTVWPKEYSRIQHYRFVAQTSSAPNTRRAIPLQGAHRSGTPRASLRGSVPTKNTRVF</sequence>
<dbReference type="Proteomes" id="UP000334923">
    <property type="component" value="Unassembled WGS sequence"/>
</dbReference>
<dbReference type="AlphaFoldDB" id="A0A5E6MEM3"/>
<dbReference type="Gene3D" id="3.90.1720.10">
    <property type="entry name" value="endopeptidase domain like (from Nostoc punctiforme)"/>
    <property type="match status" value="1"/>
</dbReference>
<proteinExistence type="predicted"/>
<organism evidence="2 3">
    <name type="scientific">Methylacidimicrobium tartarophylax</name>
    <dbReference type="NCBI Taxonomy" id="1041768"/>
    <lineage>
        <taxon>Bacteria</taxon>
        <taxon>Pseudomonadati</taxon>
        <taxon>Verrucomicrobiota</taxon>
        <taxon>Methylacidimicrobium</taxon>
    </lineage>
</organism>
<feature type="region of interest" description="Disordered" evidence="1">
    <location>
        <begin position="175"/>
        <end position="200"/>
    </location>
</feature>
<evidence type="ECO:0000313" key="3">
    <source>
        <dbReference type="Proteomes" id="UP000334923"/>
    </source>
</evidence>
<keyword evidence="3" id="KW-1185">Reference proteome</keyword>
<evidence type="ECO:0000256" key="1">
    <source>
        <dbReference type="SAM" id="MobiDB-lite"/>
    </source>
</evidence>
<protein>
    <submittedName>
        <fullName evidence="2">Uncharacterized protein</fullName>
    </submittedName>
</protein>
<evidence type="ECO:0000313" key="2">
    <source>
        <dbReference type="EMBL" id="VVM07937.1"/>
    </source>
</evidence>
<reference evidence="2 3" key="1">
    <citation type="submission" date="2019-09" db="EMBL/GenBank/DDBJ databases">
        <authorList>
            <person name="Cremers G."/>
        </authorList>
    </citation>
    <scope>NUCLEOTIDE SEQUENCE [LARGE SCALE GENOMIC DNA]</scope>
    <source>
        <strain evidence="2">4A</strain>
    </source>
</reference>
<name>A0A5E6MEM3_9BACT</name>